<dbReference type="Gene3D" id="2.30.110.10">
    <property type="entry name" value="Electron Transport, Fmn-binding Protein, Chain A"/>
    <property type="match status" value="1"/>
</dbReference>
<dbReference type="InterPro" id="IPR002563">
    <property type="entry name" value="Flavin_Rdtase-like_dom"/>
</dbReference>
<evidence type="ECO:0000256" key="1">
    <source>
        <dbReference type="ARBA" id="ARBA00023002"/>
    </source>
</evidence>
<dbReference type="SUPFAM" id="SSF50475">
    <property type="entry name" value="FMN-binding split barrel"/>
    <property type="match status" value="1"/>
</dbReference>
<evidence type="ECO:0000313" key="3">
    <source>
        <dbReference type="EMBL" id="GAO08984.1"/>
    </source>
</evidence>
<dbReference type="RefSeq" id="WP_042154891.1">
    <property type="nucleotide sequence ID" value="NZ_BBNO01000004.1"/>
</dbReference>
<dbReference type="OrthoDB" id="9792858at2"/>
<keyword evidence="4" id="KW-1185">Reference proteome</keyword>
<organism evidence="3 4">
    <name type="scientific">Streptomyces lydicamycinicus</name>
    <dbReference type="NCBI Taxonomy" id="1546107"/>
    <lineage>
        <taxon>Bacteria</taxon>
        <taxon>Bacillati</taxon>
        <taxon>Actinomycetota</taxon>
        <taxon>Actinomycetes</taxon>
        <taxon>Kitasatosporales</taxon>
        <taxon>Streptomycetaceae</taxon>
        <taxon>Streptomyces</taxon>
    </lineage>
</organism>
<dbReference type="SMART" id="SM00903">
    <property type="entry name" value="Flavin_Reduct"/>
    <property type="match status" value="1"/>
</dbReference>
<dbReference type="PANTHER" id="PTHR30466">
    <property type="entry name" value="FLAVIN REDUCTASE"/>
    <property type="match status" value="1"/>
</dbReference>
<gene>
    <name evidence="3" type="ORF">TPA0598_04_06200</name>
</gene>
<sequence length="172" mass="17954">MVTPVQDELAVTRDAFRALMSSHPSGVAVITTADAEGTPYGFTCTALCSVSLDPPQLLVCAGNNGSTLPVLAARGAFTVNLLHGAGRRAAEAFAGPAAERFRTVPWQPAPVTGLPALIQDAHATAECRVARLTPAGDHTIVIGEVLGIRTHTPAAEEAPLLYGMRRYATWPA</sequence>
<comment type="caution">
    <text evidence="3">The sequence shown here is derived from an EMBL/GenBank/DDBJ whole genome shotgun (WGS) entry which is preliminary data.</text>
</comment>
<dbReference type="InterPro" id="IPR012349">
    <property type="entry name" value="Split_barrel_FMN-bd"/>
</dbReference>
<dbReference type="GO" id="GO:0010181">
    <property type="term" value="F:FMN binding"/>
    <property type="evidence" value="ECO:0007669"/>
    <property type="project" value="InterPro"/>
</dbReference>
<dbReference type="AlphaFoldDB" id="A0A0P4R724"/>
<dbReference type="GO" id="GO:0042602">
    <property type="term" value="F:riboflavin reductase (NADPH) activity"/>
    <property type="evidence" value="ECO:0007669"/>
    <property type="project" value="TreeGrafter"/>
</dbReference>
<evidence type="ECO:0000259" key="2">
    <source>
        <dbReference type="SMART" id="SM00903"/>
    </source>
</evidence>
<proteinExistence type="predicted"/>
<reference evidence="4" key="1">
    <citation type="submission" date="2014-09" db="EMBL/GenBank/DDBJ databases">
        <title>Whole genome shotgun sequence of Streptomyces sp. NBRC 110027.</title>
        <authorList>
            <person name="Komaki H."/>
            <person name="Ichikawa N."/>
            <person name="Katano-Makiyama Y."/>
            <person name="Hosoyama A."/>
            <person name="Hashimoto M."/>
            <person name="Uohara A."/>
            <person name="Kitahashi Y."/>
            <person name="Ohji S."/>
            <person name="Kimura A."/>
            <person name="Yamazoe A."/>
            <person name="Igarashi Y."/>
            <person name="Fujita N."/>
        </authorList>
    </citation>
    <scope>NUCLEOTIDE SEQUENCE [LARGE SCALE GENOMIC DNA]</scope>
    <source>
        <strain evidence="4">NBRC 110027</strain>
    </source>
</reference>
<dbReference type="Proteomes" id="UP000048965">
    <property type="component" value="Unassembled WGS sequence"/>
</dbReference>
<dbReference type="Pfam" id="PF01613">
    <property type="entry name" value="Flavin_Reduct"/>
    <property type="match status" value="1"/>
</dbReference>
<accession>A0A0P4R724</accession>
<dbReference type="InterPro" id="IPR050268">
    <property type="entry name" value="NADH-dep_flavin_reductase"/>
</dbReference>
<reference evidence="3 4" key="2">
    <citation type="journal article" date="2015" name="Stand. Genomic Sci.">
        <title>Draft genome sequence of marine-derived Streptomyces sp. TP-A0598, a producer of anti-MRSA antibiotic lydicamycins.</title>
        <authorList>
            <person name="Komaki H."/>
            <person name="Ichikawa N."/>
            <person name="Hosoyama A."/>
            <person name="Fujita N."/>
            <person name="Igarashi Y."/>
        </authorList>
    </citation>
    <scope>NUCLEOTIDE SEQUENCE [LARGE SCALE GENOMIC DNA]</scope>
    <source>
        <strain evidence="3 4">NBRC 110027</strain>
    </source>
</reference>
<dbReference type="EMBL" id="BBNO01000004">
    <property type="protein sequence ID" value="GAO08984.1"/>
    <property type="molecule type" value="Genomic_DNA"/>
</dbReference>
<dbReference type="PANTHER" id="PTHR30466:SF1">
    <property type="entry name" value="FMN REDUCTASE (NADH) RUTF"/>
    <property type="match status" value="1"/>
</dbReference>
<evidence type="ECO:0000313" key="4">
    <source>
        <dbReference type="Proteomes" id="UP000048965"/>
    </source>
</evidence>
<protein>
    <submittedName>
        <fullName evidence="3">Putative oxidoreductase</fullName>
    </submittedName>
</protein>
<name>A0A0P4R724_9ACTN</name>
<keyword evidence="1" id="KW-0560">Oxidoreductase</keyword>
<feature type="domain" description="Flavin reductase like" evidence="2">
    <location>
        <begin position="20"/>
        <end position="169"/>
    </location>
</feature>
<dbReference type="GO" id="GO:0006208">
    <property type="term" value="P:pyrimidine nucleobase catabolic process"/>
    <property type="evidence" value="ECO:0007669"/>
    <property type="project" value="TreeGrafter"/>
</dbReference>